<dbReference type="GO" id="GO:0000723">
    <property type="term" value="P:telomere maintenance"/>
    <property type="evidence" value="ECO:0007669"/>
    <property type="project" value="InterPro"/>
</dbReference>
<keyword evidence="1" id="KW-0234">DNA repair</keyword>
<dbReference type="GO" id="GO:0005524">
    <property type="term" value="F:ATP binding"/>
    <property type="evidence" value="ECO:0007669"/>
    <property type="project" value="UniProtKB-KW"/>
</dbReference>
<reference evidence="4 5" key="1">
    <citation type="submission" date="2018-09" db="EMBL/GenBank/DDBJ databases">
        <title>A high-quality reference genome of wild soybean provides a powerful tool to mine soybean genomes.</title>
        <authorList>
            <person name="Xie M."/>
            <person name="Chung C.Y.L."/>
            <person name="Li M.-W."/>
            <person name="Wong F.-L."/>
            <person name="Chan T.-F."/>
            <person name="Lam H.-M."/>
        </authorList>
    </citation>
    <scope>NUCLEOTIDE SEQUENCE [LARGE SCALE GENOMIC DNA]</scope>
    <source>
        <strain evidence="5">cv. W05</strain>
        <tissue evidence="4">Hypocotyl of etiolated seedlings</tissue>
    </source>
</reference>
<protein>
    <recommendedName>
        <fullName evidence="1">ATP-dependent DNA helicase</fullName>
        <ecNumber evidence="1">5.6.2.3</ecNumber>
    </recommendedName>
</protein>
<name>A0A445LQ36_GLYSO</name>
<comment type="similarity">
    <text evidence="1">Belongs to the helicase family.</text>
</comment>
<comment type="caution">
    <text evidence="4">The sequence shown here is derived from an EMBL/GenBank/DDBJ whole genome shotgun (WGS) entry which is preliminary data.</text>
</comment>
<evidence type="ECO:0000256" key="1">
    <source>
        <dbReference type="RuleBase" id="RU363044"/>
    </source>
</evidence>
<dbReference type="Pfam" id="PF05970">
    <property type="entry name" value="PIF1"/>
    <property type="match status" value="1"/>
</dbReference>
<evidence type="ECO:0000259" key="2">
    <source>
        <dbReference type="Pfam" id="PF05970"/>
    </source>
</evidence>
<keyword evidence="1" id="KW-0233">DNA recombination</keyword>
<dbReference type="PANTHER" id="PTHR10492:SF101">
    <property type="entry name" value="ATP-DEPENDENT DNA HELICASE"/>
    <property type="match status" value="1"/>
</dbReference>
<dbReference type="EMBL" id="QZWG01000002">
    <property type="protein sequence ID" value="RZC25366.1"/>
    <property type="molecule type" value="Genomic_DNA"/>
</dbReference>
<comment type="catalytic activity">
    <reaction evidence="1">
        <text>ATP + H2O = ADP + phosphate + H(+)</text>
        <dbReference type="Rhea" id="RHEA:13065"/>
        <dbReference type="ChEBI" id="CHEBI:15377"/>
        <dbReference type="ChEBI" id="CHEBI:15378"/>
        <dbReference type="ChEBI" id="CHEBI:30616"/>
        <dbReference type="ChEBI" id="CHEBI:43474"/>
        <dbReference type="ChEBI" id="CHEBI:456216"/>
        <dbReference type="EC" id="5.6.2.3"/>
    </reaction>
</comment>
<feature type="domain" description="DNA helicase Pif1-like 2B" evidence="3">
    <location>
        <begin position="338"/>
        <end position="384"/>
    </location>
</feature>
<gene>
    <name evidence="4" type="ORF">D0Y65_004172</name>
</gene>
<dbReference type="EC" id="5.6.2.3" evidence="1"/>
<dbReference type="InterPro" id="IPR049163">
    <property type="entry name" value="Pif1-like_2B_dom"/>
</dbReference>
<dbReference type="Pfam" id="PF21530">
    <property type="entry name" value="Pif1_2B_dom"/>
    <property type="match status" value="1"/>
</dbReference>
<evidence type="ECO:0000313" key="4">
    <source>
        <dbReference type="EMBL" id="RZC25366.1"/>
    </source>
</evidence>
<dbReference type="SUPFAM" id="SSF52540">
    <property type="entry name" value="P-loop containing nucleoside triphosphate hydrolases"/>
    <property type="match status" value="1"/>
</dbReference>
<dbReference type="GO" id="GO:0016887">
    <property type="term" value="F:ATP hydrolysis activity"/>
    <property type="evidence" value="ECO:0007669"/>
    <property type="project" value="RHEA"/>
</dbReference>
<accession>A0A445LQ36</accession>
<dbReference type="InterPro" id="IPR010285">
    <property type="entry name" value="DNA_helicase_pif1-like_DEAD"/>
</dbReference>
<proteinExistence type="inferred from homology"/>
<dbReference type="AlphaFoldDB" id="A0A445LQ36"/>
<evidence type="ECO:0000313" key="5">
    <source>
        <dbReference type="Proteomes" id="UP000289340"/>
    </source>
</evidence>
<dbReference type="GO" id="GO:0043139">
    <property type="term" value="F:5'-3' DNA helicase activity"/>
    <property type="evidence" value="ECO:0007669"/>
    <property type="project" value="UniProtKB-EC"/>
</dbReference>
<dbReference type="Gene3D" id="3.40.50.300">
    <property type="entry name" value="P-loop containing nucleotide triphosphate hydrolases"/>
    <property type="match status" value="1"/>
</dbReference>
<organism evidence="4 5">
    <name type="scientific">Glycine soja</name>
    <name type="common">Wild soybean</name>
    <dbReference type="NCBI Taxonomy" id="3848"/>
    <lineage>
        <taxon>Eukaryota</taxon>
        <taxon>Viridiplantae</taxon>
        <taxon>Streptophyta</taxon>
        <taxon>Embryophyta</taxon>
        <taxon>Tracheophyta</taxon>
        <taxon>Spermatophyta</taxon>
        <taxon>Magnoliopsida</taxon>
        <taxon>eudicotyledons</taxon>
        <taxon>Gunneridae</taxon>
        <taxon>Pentapetalae</taxon>
        <taxon>rosids</taxon>
        <taxon>fabids</taxon>
        <taxon>Fabales</taxon>
        <taxon>Fabaceae</taxon>
        <taxon>Papilionoideae</taxon>
        <taxon>50 kb inversion clade</taxon>
        <taxon>NPAAA clade</taxon>
        <taxon>indigoferoid/millettioid clade</taxon>
        <taxon>Phaseoleae</taxon>
        <taxon>Glycine</taxon>
        <taxon>Glycine subgen. Soja</taxon>
    </lineage>
</organism>
<dbReference type="GO" id="GO:0006281">
    <property type="term" value="P:DNA repair"/>
    <property type="evidence" value="ECO:0007669"/>
    <property type="project" value="UniProtKB-KW"/>
</dbReference>
<dbReference type="GO" id="GO:0006310">
    <property type="term" value="P:DNA recombination"/>
    <property type="evidence" value="ECO:0007669"/>
    <property type="project" value="UniProtKB-KW"/>
</dbReference>
<dbReference type="PANTHER" id="PTHR10492">
    <property type="match status" value="1"/>
</dbReference>
<comment type="cofactor">
    <cofactor evidence="1">
        <name>Mg(2+)</name>
        <dbReference type="ChEBI" id="CHEBI:18420"/>
    </cofactor>
</comment>
<keyword evidence="1" id="KW-0227">DNA damage</keyword>
<keyword evidence="1" id="KW-0547">Nucleotide-binding</keyword>
<keyword evidence="1" id="KW-0378">Hydrolase</keyword>
<dbReference type="InterPro" id="IPR027417">
    <property type="entry name" value="P-loop_NTPase"/>
</dbReference>
<evidence type="ECO:0000259" key="3">
    <source>
        <dbReference type="Pfam" id="PF21530"/>
    </source>
</evidence>
<keyword evidence="1" id="KW-0067">ATP-binding</keyword>
<feature type="domain" description="DNA helicase Pif1-like DEAD-box helicase" evidence="2">
    <location>
        <begin position="29"/>
        <end position="198"/>
    </location>
</feature>
<keyword evidence="1" id="KW-0347">Helicase</keyword>
<sequence length="454" mass="52602">MKKLCILEIERLLICNGKSLKNFKEELTKTFLWQTFSYKLHAKRKIMLNVASSGITSLPLPGCKTVHSQFSILLNLNEDSCCGVKQCSLKVELLHHTYLIIWDEAPMVNRFAFEDTARHYEVLVLKSDFRQILPVIPNGNKAKIVNAIINSSKLWKYYKVLRLFENMHLNGYTNAIHDKECKDFSEWLLSIDDGPINDIINTIYFGLDINWHDDDYFQERAILEPTLDVVNSLNAHLLSLLPGDTKVYLSSDSIIKIVEDIAHTARMLRTEVVKKEQNNKNIIVVQGNLRPLHPHCSRFFLHYLITTAQHTTAKLLGKFTITSPNLHSDIQTNWLTIEFLNDIKCFRLPDHQVILKKGVLVMFVRNLDISLGLCNGTRLIVNELEIKSILIPRMNLEPSYSIMNIKFQRHQFPVVVCFTMIINKSRGLTLCHVGVYLPRPVFFFMDNYMLYYQE</sequence>
<dbReference type="Proteomes" id="UP000289340">
    <property type="component" value="Chromosome 2"/>
</dbReference>
<keyword evidence="5" id="KW-1185">Reference proteome</keyword>